<keyword evidence="2" id="KW-1185">Reference proteome</keyword>
<proteinExistence type="predicted"/>
<dbReference type="InParanoid" id="A0A2J7PUW9"/>
<dbReference type="EMBL" id="NEVH01021189">
    <property type="protein sequence ID" value="PNF20131.1"/>
    <property type="molecule type" value="Genomic_DNA"/>
</dbReference>
<reference evidence="1 2" key="1">
    <citation type="submission" date="2017-12" db="EMBL/GenBank/DDBJ databases">
        <title>Hemimetabolous genomes reveal molecular basis of termite eusociality.</title>
        <authorList>
            <person name="Harrison M.C."/>
            <person name="Jongepier E."/>
            <person name="Robertson H.M."/>
            <person name="Arning N."/>
            <person name="Bitard-Feildel T."/>
            <person name="Chao H."/>
            <person name="Childers C.P."/>
            <person name="Dinh H."/>
            <person name="Doddapaneni H."/>
            <person name="Dugan S."/>
            <person name="Gowin J."/>
            <person name="Greiner C."/>
            <person name="Han Y."/>
            <person name="Hu H."/>
            <person name="Hughes D.S.T."/>
            <person name="Huylmans A.-K."/>
            <person name="Kemena C."/>
            <person name="Kremer L.P.M."/>
            <person name="Lee S.L."/>
            <person name="Lopez-Ezquerra A."/>
            <person name="Mallet L."/>
            <person name="Monroy-Kuhn J.M."/>
            <person name="Moser A."/>
            <person name="Murali S.C."/>
            <person name="Muzny D.M."/>
            <person name="Otani S."/>
            <person name="Piulachs M.-D."/>
            <person name="Poelchau M."/>
            <person name="Qu J."/>
            <person name="Schaub F."/>
            <person name="Wada-Katsumata A."/>
            <person name="Worley K.C."/>
            <person name="Xie Q."/>
            <person name="Ylla G."/>
            <person name="Poulsen M."/>
            <person name="Gibbs R.A."/>
            <person name="Schal C."/>
            <person name="Richards S."/>
            <person name="Belles X."/>
            <person name="Korb J."/>
            <person name="Bornberg-Bauer E."/>
        </authorList>
    </citation>
    <scope>NUCLEOTIDE SEQUENCE [LARGE SCALE GENOMIC DNA]</scope>
    <source>
        <tissue evidence="1">Whole body</tissue>
    </source>
</reference>
<dbReference type="Proteomes" id="UP000235965">
    <property type="component" value="Unassembled WGS sequence"/>
</dbReference>
<gene>
    <name evidence="1" type="ORF">B7P43_G04366</name>
</gene>
<dbReference type="STRING" id="105785.A0A2J7PUW9"/>
<sequence>WLLDQSQTNGDKLNNVSSEAKHRVEQLVPESKPFEVETVIQKQISYKTSGINLIPTDFIRAGSGILRSEIYKLTTSIWNKEELLQQQKVQIIVFIYNKSNNTDCINY</sequence>
<evidence type="ECO:0000313" key="2">
    <source>
        <dbReference type="Proteomes" id="UP000235965"/>
    </source>
</evidence>
<protein>
    <submittedName>
        <fullName evidence="1">Uncharacterized protein</fullName>
    </submittedName>
</protein>
<accession>A0A2J7PUW9</accession>
<dbReference type="AlphaFoldDB" id="A0A2J7PUW9"/>
<organism evidence="1 2">
    <name type="scientific">Cryptotermes secundus</name>
    <dbReference type="NCBI Taxonomy" id="105785"/>
    <lineage>
        <taxon>Eukaryota</taxon>
        <taxon>Metazoa</taxon>
        <taxon>Ecdysozoa</taxon>
        <taxon>Arthropoda</taxon>
        <taxon>Hexapoda</taxon>
        <taxon>Insecta</taxon>
        <taxon>Pterygota</taxon>
        <taxon>Neoptera</taxon>
        <taxon>Polyneoptera</taxon>
        <taxon>Dictyoptera</taxon>
        <taxon>Blattodea</taxon>
        <taxon>Blattoidea</taxon>
        <taxon>Termitoidae</taxon>
        <taxon>Kalotermitidae</taxon>
        <taxon>Cryptotermitinae</taxon>
        <taxon>Cryptotermes</taxon>
    </lineage>
</organism>
<evidence type="ECO:0000313" key="1">
    <source>
        <dbReference type="EMBL" id="PNF20131.1"/>
    </source>
</evidence>
<name>A0A2J7PUW9_9NEOP</name>
<feature type="non-terminal residue" evidence="1">
    <location>
        <position position="1"/>
    </location>
</feature>
<comment type="caution">
    <text evidence="1">The sequence shown here is derived from an EMBL/GenBank/DDBJ whole genome shotgun (WGS) entry which is preliminary data.</text>
</comment>